<dbReference type="Proteomes" id="UP000743370">
    <property type="component" value="Unassembled WGS sequence"/>
</dbReference>
<dbReference type="PANTHER" id="PTHR17630:SF82">
    <property type="entry name" value="ENDO-1,3-1,4-BETA-D-GLUCANASE-LIKE PROTEIN"/>
    <property type="match status" value="1"/>
</dbReference>
<proteinExistence type="predicted"/>
<dbReference type="AlphaFoldDB" id="A0A8T0LBR4"/>
<sequence>MIHIHNIGKGIEIAKPIIEALKRKGASAVGFAGFCWGGVEVPIAILGVEHDSIAPPKLLNQFKQVLDAKSKMAIKLQKQLGILIASCDISDGKLVTEEEKTISTSIS</sequence>
<protein>
    <recommendedName>
        <fullName evidence="3">Dienelactone hydrolase domain-containing protein</fullName>
    </recommendedName>
</protein>
<accession>A0A8T0LBR4</accession>
<name>A0A8T0LBR4_PHAAN</name>
<comment type="caution">
    <text evidence="1">The sequence shown here is derived from an EMBL/GenBank/DDBJ whole genome shotgun (WGS) entry which is preliminary data.</text>
</comment>
<organism evidence="1 2">
    <name type="scientific">Phaseolus angularis</name>
    <name type="common">Azuki bean</name>
    <name type="synonym">Vigna angularis</name>
    <dbReference type="NCBI Taxonomy" id="3914"/>
    <lineage>
        <taxon>Eukaryota</taxon>
        <taxon>Viridiplantae</taxon>
        <taxon>Streptophyta</taxon>
        <taxon>Embryophyta</taxon>
        <taxon>Tracheophyta</taxon>
        <taxon>Spermatophyta</taxon>
        <taxon>Magnoliopsida</taxon>
        <taxon>eudicotyledons</taxon>
        <taxon>Gunneridae</taxon>
        <taxon>Pentapetalae</taxon>
        <taxon>rosids</taxon>
        <taxon>fabids</taxon>
        <taxon>Fabales</taxon>
        <taxon>Fabaceae</taxon>
        <taxon>Papilionoideae</taxon>
        <taxon>50 kb inversion clade</taxon>
        <taxon>NPAAA clade</taxon>
        <taxon>indigoferoid/millettioid clade</taxon>
        <taxon>Phaseoleae</taxon>
        <taxon>Vigna</taxon>
    </lineage>
</organism>
<dbReference type="EMBL" id="JABFOF010000001">
    <property type="protein sequence ID" value="KAG2409506.1"/>
    <property type="molecule type" value="Genomic_DNA"/>
</dbReference>
<evidence type="ECO:0000313" key="2">
    <source>
        <dbReference type="Proteomes" id="UP000743370"/>
    </source>
</evidence>
<gene>
    <name evidence="1" type="ORF">HKW66_Vig0001710</name>
</gene>
<dbReference type="PANTHER" id="PTHR17630">
    <property type="entry name" value="DIENELACTONE HYDROLASE"/>
    <property type="match status" value="1"/>
</dbReference>
<evidence type="ECO:0008006" key="3">
    <source>
        <dbReference type="Google" id="ProtNLM"/>
    </source>
</evidence>
<reference evidence="1 2" key="1">
    <citation type="submission" date="2020-05" db="EMBL/GenBank/DDBJ databases">
        <title>Vigna angularis (adzuki bean) Var. LongXiaoDou No. 4 denovo assembly.</title>
        <authorList>
            <person name="Xiang H."/>
        </authorList>
    </citation>
    <scope>NUCLEOTIDE SEQUENCE [LARGE SCALE GENOMIC DNA]</scope>
    <source>
        <tissue evidence="1">Leaf</tissue>
    </source>
</reference>
<evidence type="ECO:0000313" key="1">
    <source>
        <dbReference type="EMBL" id="KAG2409506.1"/>
    </source>
</evidence>